<accession>A0A856MJH3</accession>
<keyword evidence="3" id="KW-1185">Reference proteome</keyword>
<reference evidence="2 3" key="1">
    <citation type="submission" date="2018-06" db="EMBL/GenBank/DDBJ databases">
        <title>Comparative genomics of Brasilonema spp. strains.</title>
        <authorList>
            <person name="Alvarenga D.O."/>
            <person name="Fiore M.F."/>
            <person name="Varani A.M."/>
        </authorList>
    </citation>
    <scope>NUCLEOTIDE SEQUENCE [LARGE SCALE GENOMIC DNA]</scope>
    <source>
        <strain evidence="2 3">CENA114</strain>
    </source>
</reference>
<dbReference type="RefSeq" id="WP_171977176.1">
    <property type="nucleotide sequence ID" value="NZ_CAWOXK010000001.1"/>
</dbReference>
<protein>
    <submittedName>
        <fullName evidence="2">Uncharacterized protein</fullName>
    </submittedName>
</protein>
<gene>
    <name evidence="2" type="ORF">DP114_22710</name>
</gene>
<evidence type="ECO:0000313" key="3">
    <source>
        <dbReference type="Proteomes" id="UP000503129"/>
    </source>
</evidence>
<proteinExistence type="predicted"/>
<dbReference type="AlphaFoldDB" id="A0A856MJH3"/>
<evidence type="ECO:0000256" key="1">
    <source>
        <dbReference type="SAM" id="MobiDB-lite"/>
    </source>
</evidence>
<dbReference type="KEGG" id="bsen:DP114_22710"/>
<sequence>MRKAHAAWANASRLWRSQCGRHMPRSGERQVLQRGEPPERTGSPPAAVARLGVSRHMLQVGTADVGNPSAALVSPLAIYERNTIPFFGVKR</sequence>
<dbReference type="EMBL" id="CP030118">
    <property type="protein sequence ID" value="QDL10334.1"/>
    <property type="molecule type" value="Genomic_DNA"/>
</dbReference>
<evidence type="ECO:0000313" key="2">
    <source>
        <dbReference type="EMBL" id="QDL10334.1"/>
    </source>
</evidence>
<dbReference type="Proteomes" id="UP000503129">
    <property type="component" value="Chromosome"/>
</dbReference>
<name>A0A856MJH3_9CYAN</name>
<feature type="region of interest" description="Disordered" evidence="1">
    <location>
        <begin position="20"/>
        <end position="45"/>
    </location>
</feature>
<organism evidence="2 3">
    <name type="scientific">Brasilonema sennae CENA114</name>
    <dbReference type="NCBI Taxonomy" id="415709"/>
    <lineage>
        <taxon>Bacteria</taxon>
        <taxon>Bacillati</taxon>
        <taxon>Cyanobacteriota</taxon>
        <taxon>Cyanophyceae</taxon>
        <taxon>Nostocales</taxon>
        <taxon>Scytonemataceae</taxon>
        <taxon>Brasilonema</taxon>
        <taxon>Bromeliae group (in: Brasilonema)</taxon>
    </lineage>
</organism>